<organism evidence="4 5">
    <name type="scientific">Arthrobotrys conoides</name>
    <dbReference type="NCBI Taxonomy" id="74498"/>
    <lineage>
        <taxon>Eukaryota</taxon>
        <taxon>Fungi</taxon>
        <taxon>Dikarya</taxon>
        <taxon>Ascomycota</taxon>
        <taxon>Pezizomycotina</taxon>
        <taxon>Orbiliomycetes</taxon>
        <taxon>Orbiliales</taxon>
        <taxon>Orbiliaceae</taxon>
        <taxon>Arthrobotrys</taxon>
    </lineage>
</organism>
<keyword evidence="5" id="KW-1185">Reference proteome</keyword>
<evidence type="ECO:0000256" key="1">
    <source>
        <dbReference type="PROSITE-ProRule" id="PRU00042"/>
    </source>
</evidence>
<comment type="caution">
    <text evidence="4">The sequence shown here is derived from an EMBL/GenBank/DDBJ whole genome shotgun (WGS) entry which is preliminary data.</text>
</comment>
<name>A0AAN8NJX1_9PEZI</name>
<reference evidence="4 5" key="1">
    <citation type="submission" date="2019-10" db="EMBL/GenBank/DDBJ databases">
        <authorList>
            <person name="Palmer J.M."/>
        </authorList>
    </citation>
    <scope>NUCLEOTIDE SEQUENCE [LARGE SCALE GENOMIC DNA]</scope>
    <source>
        <strain evidence="4 5">TWF506</strain>
    </source>
</reference>
<dbReference type="PROSITE" id="PS50157">
    <property type="entry name" value="ZINC_FINGER_C2H2_2"/>
    <property type="match status" value="1"/>
</dbReference>
<feature type="region of interest" description="Disordered" evidence="2">
    <location>
        <begin position="1"/>
        <end position="52"/>
    </location>
</feature>
<proteinExistence type="predicted"/>
<sequence length="462" mass="52221">MEIEKQVIIPSKEASQLQPSENTAQLQASEEATHLQPSKETTQLQPSENAAHLQANDAASDFETRAQRMQHMPKVISLQVPPIGSASRGDEDGWYCPQDECCEKFSDKKDRNDHAHWIHAWCWKCSIDFKTQKALNLACVPSCSGEFEKPSELLAHLEGQGCTKAATNGVHEHGITHLILLDYTRDFTNEEKIYIASLDMKAIVLPKETVWLVDPLGKFFDVITKSSNMKKISAESHFMYTWKIQGDDFDDITGASKYTCLACGEKYDRPRSFQEHIRGVEKKKRRASAADTEVTQAIFWVWKCEGCEAVFKVLSGLAGHYENGCKGIIEEMGALRKEKEHWNELDEAMMKEMEEDRNGEVVVLDYKELTSVRYDDEDTDEEEDRFEFEDEKWTIKWDSDEDEGVQLMKGVREKTGTSEASSEGSDGGYTGDKPVGLENMLASMGLMPTEETSDDESGSWSD</sequence>
<keyword evidence="1" id="KW-0862">Zinc</keyword>
<protein>
    <recommendedName>
        <fullName evidence="3">C2H2-type domain-containing protein</fullName>
    </recommendedName>
</protein>
<evidence type="ECO:0000259" key="3">
    <source>
        <dbReference type="PROSITE" id="PS50157"/>
    </source>
</evidence>
<feature type="region of interest" description="Disordered" evidence="2">
    <location>
        <begin position="409"/>
        <end position="462"/>
    </location>
</feature>
<feature type="domain" description="C2H2-type" evidence="3">
    <location>
        <begin position="258"/>
        <end position="286"/>
    </location>
</feature>
<gene>
    <name evidence="4" type="ORF">TWF506_005563</name>
</gene>
<dbReference type="Proteomes" id="UP001307849">
    <property type="component" value="Unassembled WGS sequence"/>
</dbReference>
<dbReference type="AlphaFoldDB" id="A0AAN8NJX1"/>
<dbReference type="InterPro" id="IPR013087">
    <property type="entry name" value="Znf_C2H2_type"/>
</dbReference>
<dbReference type="GO" id="GO:0008270">
    <property type="term" value="F:zinc ion binding"/>
    <property type="evidence" value="ECO:0007669"/>
    <property type="project" value="UniProtKB-KW"/>
</dbReference>
<dbReference type="PROSITE" id="PS00028">
    <property type="entry name" value="ZINC_FINGER_C2H2_1"/>
    <property type="match status" value="1"/>
</dbReference>
<accession>A0AAN8NJX1</accession>
<keyword evidence="1" id="KW-0479">Metal-binding</keyword>
<feature type="compositionally biased region" description="Polar residues" evidence="2">
    <location>
        <begin position="13"/>
        <end position="48"/>
    </location>
</feature>
<evidence type="ECO:0000256" key="2">
    <source>
        <dbReference type="SAM" id="MobiDB-lite"/>
    </source>
</evidence>
<evidence type="ECO:0000313" key="4">
    <source>
        <dbReference type="EMBL" id="KAK6518406.1"/>
    </source>
</evidence>
<evidence type="ECO:0000313" key="5">
    <source>
        <dbReference type="Proteomes" id="UP001307849"/>
    </source>
</evidence>
<keyword evidence="1" id="KW-0863">Zinc-finger</keyword>
<feature type="compositionally biased region" description="Acidic residues" evidence="2">
    <location>
        <begin position="451"/>
        <end position="462"/>
    </location>
</feature>
<dbReference type="EMBL" id="JAVHJM010000002">
    <property type="protein sequence ID" value="KAK6518406.1"/>
    <property type="molecule type" value="Genomic_DNA"/>
</dbReference>